<dbReference type="VEuPathDB" id="TriTrypDB:Lsey_0032_0310"/>
<keyword evidence="2" id="KW-1185">Reference proteome</keyword>
<evidence type="ECO:0000313" key="2">
    <source>
        <dbReference type="Proteomes" id="UP000038009"/>
    </source>
</evidence>
<protein>
    <submittedName>
        <fullName evidence="1">Uncharacterized protein</fullName>
    </submittedName>
</protein>
<dbReference type="Proteomes" id="UP000038009">
    <property type="component" value="Unassembled WGS sequence"/>
</dbReference>
<evidence type="ECO:0000313" key="1">
    <source>
        <dbReference type="EMBL" id="KPI89087.1"/>
    </source>
</evidence>
<sequence>MSLQAFFDFSSSVVNPKYVGRSPFFDSREARLDSGAPAISSSMYEYTMCTKRALNTHIIGFAEPTLQQCVEEFSRNLKASAMIGDEEARAAVLKQRRGVVDPYALPWAPKPEYVAWLRAQGRLGDAARGEEERQ</sequence>
<dbReference type="OMA" id="EYTMCTK"/>
<gene>
    <name evidence="1" type="ORF">ABL78_1823</name>
</gene>
<proteinExistence type="predicted"/>
<accession>A0A0N0P845</accession>
<dbReference type="AlphaFoldDB" id="A0A0N0P845"/>
<organism evidence="1 2">
    <name type="scientific">Leptomonas seymouri</name>
    <dbReference type="NCBI Taxonomy" id="5684"/>
    <lineage>
        <taxon>Eukaryota</taxon>
        <taxon>Discoba</taxon>
        <taxon>Euglenozoa</taxon>
        <taxon>Kinetoplastea</taxon>
        <taxon>Metakinetoplastina</taxon>
        <taxon>Trypanosomatida</taxon>
        <taxon>Trypanosomatidae</taxon>
        <taxon>Leishmaniinae</taxon>
        <taxon>Leptomonas</taxon>
    </lineage>
</organism>
<dbReference type="OrthoDB" id="276072at2759"/>
<dbReference type="EMBL" id="LJSK01000032">
    <property type="protein sequence ID" value="KPI89087.1"/>
    <property type="molecule type" value="Genomic_DNA"/>
</dbReference>
<comment type="caution">
    <text evidence="1">The sequence shown here is derived from an EMBL/GenBank/DDBJ whole genome shotgun (WGS) entry which is preliminary data.</text>
</comment>
<name>A0A0N0P845_LEPSE</name>
<reference evidence="1 2" key="1">
    <citation type="journal article" date="2015" name="PLoS Pathog.">
        <title>Leptomonas seymouri: Adaptations to the Dixenous Life Cycle Analyzed by Genome Sequencing, Transcriptome Profiling and Co-infection with Leishmania donovani.</title>
        <authorList>
            <person name="Kraeva N."/>
            <person name="Butenko A."/>
            <person name="Hlavacova J."/>
            <person name="Kostygov A."/>
            <person name="Myskova J."/>
            <person name="Grybchuk D."/>
            <person name="Lestinova T."/>
            <person name="Votypka J."/>
            <person name="Volf P."/>
            <person name="Opperdoes F."/>
            <person name="Flegontov P."/>
            <person name="Lukes J."/>
            <person name="Yurchenko V."/>
        </authorList>
    </citation>
    <scope>NUCLEOTIDE SEQUENCE [LARGE SCALE GENOMIC DNA]</scope>
    <source>
        <strain evidence="1 2">ATCC 30220</strain>
    </source>
</reference>